<dbReference type="HOGENOM" id="CLU_1887092_0_0_1"/>
<organism evidence="2 3">
    <name type="scientific">Sphaerobolus stellatus (strain SS14)</name>
    <dbReference type="NCBI Taxonomy" id="990650"/>
    <lineage>
        <taxon>Eukaryota</taxon>
        <taxon>Fungi</taxon>
        <taxon>Dikarya</taxon>
        <taxon>Basidiomycota</taxon>
        <taxon>Agaricomycotina</taxon>
        <taxon>Agaricomycetes</taxon>
        <taxon>Phallomycetidae</taxon>
        <taxon>Geastrales</taxon>
        <taxon>Sphaerobolaceae</taxon>
        <taxon>Sphaerobolus</taxon>
    </lineage>
</organism>
<evidence type="ECO:0000313" key="3">
    <source>
        <dbReference type="Proteomes" id="UP000054279"/>
    </source>
</evidence>
<feature type="region of interest" description="Disordered" evidence="1">
    <location>
        <begin position="1"/>
        <end position="109"/>
    </location>
</feature>
<name>A0A0C9VQH5_SPHS4</name>
<dbReference type="EMBL" id="KN837117">
    <property type="protein sequence ID" value="KIJ44567.1"/>
    <property type="molecule type" value="Genomic_DNA"/>
</dbReference>
<evidence type="ECO:0000313" key="2">
    <source>
        <dbReference type="EMBL" id="KIJ44567.1"/>
    </source>
</evidence>
<gene>
    <name evidence="2" type="ORF">M422DRAFT_252185</name>
</gene>
<reference evidence="2 3" key="1">
    <citation type="submission" date="2014-06" db="EMBL/GenBank/DDBJ databases">
        <title>Evolutionary Origins and Diversification of the Mycorrhizal Mutualists.</title>
        <authorList>
            <consortium name="DOE Joint Genome Institute"/>
            <consortium name="Mycorrhizal Genomics Consortium"/>
            <person name="Kohler A."/>
            <person name="Kuo A."/>
            <person name="Nagy L.G."/>
            <person name="Floudas D."/>
            <person name="Copeland A."/>
            <person name="Barry K.W."/>
            <person name="Cichocki N."/>
            <person name="Veneault-Fourrey C."/>
            <person name="LaButti K."/>
            <person name="Lindquist E.A."/>
            <person name="Lipzen A."/>
            <person name="Lundell T."/>
            <person name="Morin E."/>
            <person name="Murat C."/>
            <person name="Riley R."/>
            <person name="Ohm R."/>
            <person name="Sun H."/>
            <person name="Tunlid A."/>
            <person name="Henrissat B."/>
            <person name="Grigoriev I.V."/>
            <person name="Hibbett D.S."/>
            <person name="Martin F."/>
        </authorList>
    </citation>
    <scope>NUCLEOTIDE SEQUENCE [LARGE SCALE GENOMIC DNA]</scope>
    <source>
        <strain evidence="2 3">SS14</strain>
    </source>
</reference>
<accession>A0A0C9VQH5</accession>
<proteinExistence type="predicted"/>
<feature type="compositionally biased region" description="Basic and acidic residues" evidence="1">
    <location>
        <begin position="25"/>
        <end position="34"/>
    </location>
</feature>
<dbReference type="Proteomes" id="UP000054279">
    <property type="component" value="Unassembled WGS sequence"/>
</dbReference>
<keyword evidence="3" id="KW-1185">Reference proteome</keyword>
<evidence type="ECO:0000256" key="1">
    <source>
        <dbReference type="SAM" id="MobiDB-lite"/>
    </source>
</evidence>
<protein>
    <submittedName>
        <fullName evidence="2">Uncharacterized protein</fullName>
    </submittedName>
</protein>
<dbReference type="AlphaFoldDB" id="A0A0C9VQH5"/>
<sequence>MPPQTLQIPESPLKTGKGAITPELISKERGEERPTPLTPVVIESRSNDDEFEGAIVVDTPRRKRKLPDSEEPTTQENLHVTKKLKPSDDIPATEQSEEQAGDSTTVAGAVPHVRAIVQEIPMAAANPVSGKKRGR</sequence>